<evidence type="ECO:0000256" key="6">
    <source>
        <dbReference type="ARBA" id="ARBA00023014"/>
    </source>
</evidence>
<dbReference type="InterPro" id="IPR012726">
    <property type="entry name" value="ThiH"/>
</dbReference>
<dbReference type="SFLD" id="SFLDG01060">
    <property type="entry name" value="BATS_domain_containing"/>
    <property type="match status" value="1"/>
</dbReference>
<keyword evidence="6" id="KW-0411">Iron-sulfur</keyword>
<evidence type="ECO:0000313" key="10">
    <source>
        <dbReference type="Proteomes" id="UP000179242"/>
    </source>
</evidence>
<dbReference type="SFLD" id="SFLDF00301">
    <property type="entry name" value="2-iminoacetate_synthase_(ThiH)"/>
    <property type="match status" value="1"/>
</dbReference>
<dbReference type="SUPFAM" id="SSF102114">
    <property type="entry name" value="Radical SAM enzymes"/>
    <property type="match status" value="1"/>
</dbReference>
<gene>
    <name evidence="9" type="ORF">A2438_04155</name>
</gene>
<dbReference type="InterPro" id="IPR007197">
    <property type="entry name" value="rSAM"/>
</dbReference>
<sequence length="314" mass="35560">MNLEALAQKSQQLTQKHFGKTILLYAPLYLSNECNNQCVYCGFNSKASGKRISLTVDRAFEEAKILSKMGFKHILLVSGERKDIISMDYLKKLVVKLRDLFSSISIEIYPMSEDEYRELFLAGVDGLTIYQEVYDREIYKKVHPFGPKSDYDFRFETPERGGRAGFHRINIGFLLGLGEWQKELQALASHAQYLQKKFWKSQISISFPRLRGFEPLNPVTDKALVEMICRLRILLPTVGMTLSTREPAELRDNLIPLGITQMSAASSTAPGGYSSSDSASEQFSVADHRSVAEVSAAIFAKGYEPVFKDWDRNL</sequence>
<feature type="domain" description="Radical SAM core" evidence="8">
    <location>
        <begin position="20"/>
        <end position="245"/>
    </location>
</feature>
<dbReference type="Proteomes" id="UP000179242">
    <property type="component" value="Unassembled WGS sequence"/>
</dbReference>
<protein>
    <submittedName>
        <fullName evidence="9">Thiamine biosynthesis protein ThiH</fullName>
    </submittedName>
</protein>
<dbReference type="Pfam" id="PF04055">
    <property type="entry name" value="Radical_SAM"/>
    <property type="match status" value="1"/>
</dbReference>
<comment type="cofactor">
    <cofactor evidence="7">
        <name>[2Fe-2S] cluster</name>
        <dbReference type="ChEBI" id="CHEBI:190135"/>
    </cofactor>
</comment>
<proteinExistence type="predicted"/>
<dbReference type="SMART" id="SM00729">
    <property type="entry name" value="Elp3"/>
    <property type="match status" value="1"/>
</dbReference>
<dbReference type="EMBL" id="MEUJ01000004">
    <property type="protein sequence ID" value="OGC40436.1"/>
    <property type="molecule type" value="Genomic_DNA"/>
</dbReference>
<evidence type="ECO:0000256" key="4">
    <source>
        <dbReference type="ARBA" id="ARBA00022723"/>
    </source>
</evidence>
<comment type="cofactor">
    <cofactor evidence="1">
        <name>[4Fe-4S] cluster</name>
        <dbReference type="ChEBI" id="CHEBI:49883"/>
    </cofactor>
</comment>
<evidence type="ECO:0000259" key="8">
    <source>
        <dbReference type="PROSITE" id="PS51918"/>
    </source>
</evidence>
<comment type="caution">
    <text evidence="9">The sequence shown here is derived from an EMBL/GenBank/DDBJ whole genome shotgun (WGS) entry which is preliminary data.</text>
</comment>
<evidence type="ECO:0000256" key="1">
    <source>
        <dbReference type="ARBA" id="ARBA00001966"/>
    </source>
</evidence>
<organism evidence="9 10">
    <name type="scientific">candidate division WOR-1 bacterium RIFOXYC2_FULL_46_14</name>
    <dbReference type="NCBI Taxonomy" id="1802587"/>
    <lineage>
        <taxon>Bacteria</taxon>
        <taxon>Bacillati</taxon>
        <taxon>Saganbacteria</taxon>
    </lineage>
</organism>
<dbReference type="InterPro" id="IPR010722">
    <property type="entry name" value="BATS_dom"/>
</dbReference>
<dbReference type="Pfam" id="PF06968">
    <property type="entry name" value="BATS"/>
    <property type="match status" value="1"/>
</dbReference>
<dbReference type="InterPro" id="IPR034428">
    <property type="entry name" value="ThiH/NoCL/HydG-like"/>
</dbReference>
<dbReference type="SFLD" id="SFLDG01081">
    <property type="entry name" value="cleavage_of_the_Ca-Cb_bond_in"/>
    <property type="match status" value="1"/>
</dbReference>
<name>A0A1F4U660_UNCSA</name>
<dbReference type="GO" id="GO:0009228">
    <property type="term" value="P:thiamine biosynthetic process"/>
    <property type="evidence" value="ECO:0007669"/>
    <property type="project" value="InterPro"/>
</dbReference>
<dbReference type="InterPro" id="IPR013785">
    <property type="entry name" value="Aldolase_TIM"/>
</dbReference>
<dbReference type="PROSITE" id="PS51918">
    <property type="entry name" value="RADICAL_SAM"/>
    <property type="match status" value="1"/>
</dbReference>
<evidence type="ECO:0000256" key="3">
    <source>
        <dbReference type="ARBA" id="ARBA00022691"/>
    </source>
</evidence>
<dbReference type="PANTHER" id="PTHR43583:SF1">
    <property type="entry name" value="2-IMINOACETATE SYNTHASE"/>
    <property type="match status" value="1"/>
</dbReference>
<evidence type="ECO:0000313" key="9">
    <source>
        <dbReference type="EMBL" id="OGC40436.1"/>
    </source>
</evidence>
<keyword evidence="3" id="KW-0949">S-adenosyl-L-methionine</keyword>
<dbReference type="SMART" id="SM00876">
    <property type="entry name" value="BATS"/>
    <property type="match status" value="1"/>
</dbReference>
<dbReference type="PANTHER" id="PTHR43583">
    <property type="entry name" value="2-IMINOACETATE SYNTHASE"/>
    <property type="match status" value="1"/>
</dbReference>
<keyword evidence="2" id="KW-0004">4Fe-4S</keyword>
<evidence type="ECO:0000256" key="5">
    <source>
        <dbReference type="ARBA" id="ARBA00023004"/>
    </source>
</evidence>
<dbReference type="InterPro" id="IPR006638">
    <property type="entry name" value="Elp3/MiaA/NifB-like_rSAM"/>
</dbReference>
<dbReference type="Gene3D" id="3.20.20.70">
    <property type="entry name" value="Aldolase class I"/>
    <property type="match status" value="1"/>
</dbReference>
<evidence type="ECO:0000256" key="2">
    <source>
        <dbReference type="ARBA" id="ARBA00022485"/>
    </source>
</evidence>
<dbReference type="InterPro" id="IPR058240">
    <property type="entry name" value="rSAM_sf"/>
</dbReference>
<dbReference type="GO" id="GO:0005506">
    <property type="term" value="F:iron ion binding"/>
    <property type="evidence" value="ECO:0007669"/>
    <property type="project" value="InterPro"/>
</dbReference>
<evidence type="ECO:0000256" key="7">
    <source>
        <dbReference type="ARBA" id="ARBA00034078"/>
    </source>
</evidence>
<keyword evidence="4" id="KW-0479">Metal-binding</keyword>
<keyword evidence="5" id="KW-0408">Iron</keyword>
<dbReference type="GO" id="GO:0003824">
    <property type="term" value="F:catalytic activity"/>
    <property type="evidence" value="ECO:0007669"/>
    <property type="project" value="InterPro"/>
</dbReference>
<dbReference type="AlphaFoldDB" id="A0A1F4U660"/>
<reference evidence="9 10" key="1">
    <citation type="journal article" date="2016" name="Nat. Commun.">
        <title>Thousands of microbial genomes shed light on interconnected biogeochemical processes in an aquifer system.</title>
        <authorList>
            <person name="Anantharaman K."/>
            <person name="Brown C.T."/>
            <person name="Hug L.A."/>
            <person name="Sharon I."/>
            <person name="Castelle C.J."/>
            <person name="Probst A.J."/>
            <person name="Thomas B.C."/>
            <person name="Singh A."/>
            <person name="Wilkins M.J."/>
            <person name="Karaoz U."/>
            <person name="Brodie E.L."/>
            <person name="Williams K.H."/>
            <person name="Hubbard S.S."/>
            <person name="Banfield J.F."/>
        </authorList>
    </citation>
    <scope>NUCLEOTIDE SEQUENCE [LARGE SCALE GENOMIC DNA]</scope>
</reference>
<dbReference type="CDD" id="cd01335">
    <property type="entry name" value="Radical_SAM"/>
    <property type="match status" value="1"/>
</dbReference>
<dbReference type="NCBIfam" id="TIGR02351">
    <property type="entry name" value="thiH"/>
    <property type="match status" value="1"/>
</dbReference>
<accession>A0A1F4U660</accession>
<dbReference type="SFLD" id="SFLDS00029">
    <property type="entry name" value="Radical_SAM"/>
    <property type="match status" value="1"/>
</dbReference>
<dbReference type="GO" id="GO:0051539">
    <property type="term" value="F:4 iron, 4 sulfur cluster binding"/>
    <property type="evidence" value="ECO:0007669"/>
    <property type="project" value="UniProtKB-KW"/>
</dbReference>